<dbReference type="KEGG" id="pabo:BCY86_08060"/>
<keyword evidence="2" id="KW-1185">Reference proteome</keyword>
<name>A0A1L6MYM0_9BACT</name>
<organism evidence="1 2">
    <name type="scientific">Pajaroellobacter abortibovis</name>
    <dbReference type="NCBI Taxonomy" id="1882918"/>
    <lineage>
        <taxon>Bacteria</taxon>
        <taxon>Pseudomonadati</taxon>
        <taxon>Myxococcota</taxon>
        <taxon>Polyangia</taxon>
        <taxon>Polyangiales</taxon>
        <taxon>Polyangiaceae</taxon>
    </lineage>
</organism>
<protein>
    <submittedName>
        <fullName evidence="1">Uncharacterized protein</fullName>
    </submittedName>
</protein>
<dbReference type="EMBL" id="CP016908">
    <property type="protein sequence ID" value="APS00630.1"/>
    <property type="molecule type" value="Genomic_DNA"/>
</dbReference>
<dbReference type="Proteomes" id="UP000185544">
    <property type="component" value="Chromosome"/>
</dbReference>
<dbReference type="AlphaFoldDB" id="A0A1L6MYM0"/>
<proteinExistence type="predicted"/>
<evidence type="ECO:0000313" key="1">
    <source>
        <dbReference type="EMBL" id="APS00630.1"/>
    </source>
</evidence>
<evidence type="ECO:0000313" key="2">
    <source>
        <dbReference type="Proteomes" id="UP000185544"/>
    </source>
</evidence>
<sequence>MSHTGYSELLPALESDHNKSAFCEIAKMGALGKDGTAPVCPIECGQKLMGTLKLFIVEKELEIAFLIGIVFI</sequence>
<accession>A0A1L6MYM0</accession>
<reference evidence="1 2" key="1">
    <citation type="submission" date="2016-08" db="EMBL/GenBank/DDBJ databases">
        <title>Identification and validation of antigenic proteins from Pajaroellobacter abortibovis using de-novo genome sequence assembly and reverse vaccinology.</title>
        <authorList>
            <person name="Welly B.T."/>
            <person name="Miller M.R."/>
            <person name="Stott J.L."/>
            <person name="Blanchard M.T."/>
            <person name="Islas-Trejo A.D."/>
            <person name="O'Rourke S.M."/>
            <person name="Young A.E."/>
            <person name="Medrano J.F."/>
            <person name="Van Eenennaam A.L."/>
        </authorList>
    </citation>
    <scope>NUCLEOTIDE SEQUENCE [LARGE SCALE GENOMIC DNA]</scope>
    <source>
        <strain evidence="1 2">BTF92-0548A/99-0131</strain>
    </source>
</reference>
<gene>
    <name evidence="1" type="ORF">BCY86_08060</name>
</gene>